<dbReference type="AlphaFoldDB" id="A0A543HHY2"/>
<evidence type="ECO:0000313" key="1">
    <source>
        <dbReference type="EMBL" id="TQM57922.1"/>
    </source>
</evidence>
<keyword evidence="2" id="KW-1185">Reference proteome</keyword>
<evidence type="ECO:0000313" key="2">
    <source>
        <dbReference type="Proteomes" id="UP000316747"/>
    </source>
</evidence>
<accession>A0A543HHY2</accession>
<protein>
    <submittedName>
        <fullName evidence="1">Uncharacterized protein</fullName>
    </submittedName>
</protein>
<gene>
    <name evidence="1" type="ORF">FBY41_3263</name>
</gene>
<dbReference type="EMBL" id="VFPM01000003">
    <property type="protein sequence ID" value="TQM57922.1"/>
    <property type="molecule type" value="Genomic_DNA"/>
</dbReference>
<organism evidence="1 2">
    <name type="scientific">Humibacillus xanthopallidus</name>
    <dbReference type="NCBI Taxonomy" id="412689"/>
    <lineage>
        <taxon>Bacteria</taxon>
        <taxon>Bacillati</taxon>
        <taxon>Actinomycetota</taxon>
        <taxon>Actinomycetes</taxon>
        <taxon>Micrococcales</taxon>
        <taxon>Intrasporangiaceae</taxon>
        <taxon>Humibacillus</taxon>
    </lineage>
</organism>
<sequence length="37" mass="4273">MRPDHDRKVVALVGRHLNNKLSDRALRPARRGEDHSV</sequence>
<proteinExistence type="predicted"/>
<reference evidence="1 2" key="1">
    <citation type="submission" date="2019-06" db="EMBL/GenBank/DDBJ databases">
        <title>Genome sequencing of plant associated microbes to promote plant fitness in Sorghum bicolor and Oryza sativa.</title>
        <authorList>
            <person name="Coleman-Derr D."/>
        </authorList>
    </citation>
    <scope>NUCLEOTIDE SEQUENCE [LARGE SCALE GENOMIC DNA]</scope>
    <source>
        <strain evidence="1 2">KV-663</strain>
    </source>
</reference>
<comment type="caution">
    <text evidence="1">The sequence shown here is derived from an EMBL/GenBank/DDBJ whole genome shotgun (WGS) entry which is preliminary data.</text>
</comment>
<name>A0A543HHY2_9MICO</name>
<dbReference type="Proteomes" id="UP000316747">
    <property type="component" value="Unassembled WGS sequence"/>
</dbReference>